<feature type="repeat" description="TPR" evidence="1">
    <location>
        <begin position="530"/>
        <end position="563"/>
    </location>
</feature>
<dbReference type="Gene3D" id="1.10.260.40">
    <property type="entry name" value="lambda repressor-like DNA-binding domains"/>
    <property type="match status" value="1"/>
</dbReference>
<dbReference type="InterPro" id="IPR002182">
    <property type="entry name" value="NB-ARC"/>
</dbReference>
<keyword evidence="1" id="KW-0802">TPR repeat</keyword>
<organism evidence="3 4">
    <name type="scientific">Allocatelliglobosispora scoriae</name>
    <dbReference type="NCBI Taxonomy" id="643052"/>
    <lineage>
        <taxon>Bacteria</taxon>
        <taxon>Bacillati</taxon>
        <taxon>Actinomycetota</taxon>
        <taxon>Actinomycetes</taxon>
        <taxon>Micromonosporales</taxon>
        <taxon>Micromonosporaceae</taxon>
        <taxon>Allocatelliglobosispora</taxon>
    </lineage>
</organism>
<dbReference type="GO" id="GO:0043531">
    <property type="term" value="F:ADP binding"/>
    <property type="evidence" value="ECO:0007669"/>
    <property type="project" value="InterPro"/>
</dbReference>
<dbReference type="SMART" id="SM00028">
    <property type="entry name" value="TPR"/>
    <property type="match status" value="4"/>
</dbReference>
<dbReference type="InterPro" id="IPR001387">
    <property type="entry name" value="Cro/C1-type_HTH"/>
</dbReference>
<dbReference type="SUPFAM" id="SSF52540">
    <property type="entry name" value="P-loop containing nucleoside triphosphate hydrolases"/>
    <property type="match status" value="1"/>
</dbReference>
<feature type="domain" description="HTH cro/C1-type" evidence="2">
    <location>
        <begin position="1"/>
        <end position="42"/>
    </location>
</feature>
<dbReference type="Pfam" id="PF13176">
    <property type="entry name" value="TPR_7"/>
    <property type="match status" value="1"/>
</dbReference>
<protein>
    <submittedName>
        <fullName evidence="3">Tetratricopeptide (TPR) repeat protein</fullName>
    </submittedName>
</protein>
<evidence type="ECO:0000313" key="4">
    <source>
        <dbReference type="Proteomes" id="UP000587527"/>
    </source>
</evidence>
<dbReference type="EMBL" id="JACHMN010000003">
    <property type="protein sequence ID" value="MBB5873627.1"/>
    <property type="molecule type" value="Genomic_DNA"/>
</dbReference>
<dbReference type="SUPFAM" id="SSF48452">
    <property type="entry name" value="TPR-like"/>
    <property type="match status" value="1"/>
</dbReference>
<dbReference type="InterPro" id="IPR011990">
    <property type="entry name" value="TPR-like_helical_dom_sf"/>
</dbReference>
<accession>A0A841BWX3</accession>
<dbReference type="PROSITE" id="PS50005">
    <property type="entry name" value="TPR"/>
    <property type="match status" value="2"/>
</dbReference>
<comment type="caution">
    <text evidence="3">The sequence shown here is derived from an EMBL/GenBank/DDBJ whole genome shotgun (WGS) entry which is preliminary data.</text>
</comment>
<dbReference type="Proteomes" id="UP000587527">
    <property type="component" value="Unassembled WGS sequence"/>
</dbReference>
<dbReference type="Pfam" id="PF13424">
    <property type="entry name" value="TPR_12"/>
    <property type="match status" value="2"/>
</dbReference>
<dbReference type="PANTHER" id="PTHR47691:SF3">
    <property type="entry name" value="HTH-TYPE TRANSCRIPTIONAL REGULATOR RV0890C-RELATED"/>
    <property type="match status" value="1"/>
</dbReference>
<dbReference type="InterPro" id="IPR019734">
    <property type="entry name" value="TPR_rpt"/>
</dbReference>
<dbReference type="PRINTS" id="PR00364">
    <property type="entry name" value="DISEASERSIST"/>
</dbReference>
<evidence type="ECO:0000259" key="2">
    <source>
        <dbReference type="PROSITE" id="PS50943"/>
    </source>
</evidence>
<name>A0A841BWX3_9ACTN</name>
<feature type="repeat" description="TPR" evidence="1">
    <location>
        <begin position="610"/>
        <end position="643"/>
    </location>
</feature>
<sequence>MAQRAGISSRQLRDIEAGRIALPRLTTVGLLADALELEGEQRDRFCAAARPENPVAGTVPAAGPVSPPGTGPESVLARPAQLPGSVAGFVGRGIELKRLDQLLPSPGPSARDVAICAVSGTAGVGKTALALHWAHGARASFPDGQLYVNLHGYHGSDALSPATALRGFLTGLGVPGDRIPADLEARIDLYRSLVADRRMLIVLDNARDADHVRPLLPGAPDCRVMVTSRDQLQDLVAIEGAEPIPVSLLDADDARDLIARRIGADRAAAYPEAVDEIVALSAGLPLALAVVTARAATYPAFPLAAIATELRDATDQLEGFPAVRAVLSWSYRTLTPGAARLFRLCGAHPEPDLAAAVVGALTGEPPTRARRLLAELTRAHLLAEHTPGRYAMHDLLRAYSVELLIETEEEADRDAATRRMLDHYLGIACTAALLIEPHRDPITPLTADPTAVPLELADRDQAFAWFTAEHPVLLAAVARAESAGLDRHVWQLAWSLVDFLDHQGHWWDWITVEHAALRAADRLGDERGAAYADRLLGRGYAQLSRYDEALRHYQRAIEGYDRLGDLLGQAHSAFGLSWLSELRGNPLESQEHRLRAADLYRRAGHRVGLARVLNALGWGYAQLGDYPAALRHCGEALELNQQLDDAYGQAAIWDSIGFAHHHLGDHVEAVACLERSLRLYREAGDLFNEADVLVHLGDAHEGAGDRTAARAAWQRAVEVFDQLGRGEADALRARIAALAPPGR</sequence>
<keyword evidence="4" id="KW-1185">Reference proteome</keyword>
<dbReference type="Pfam" id="PF00931">
    <property type="entry name" value="NB-ARC"/>
    <property type="match status" value="1"/>
</dbReference>
<dbReference type="PANTHER" id="PTHR47691">
    <property type="entry name" value="REGULATOR-RELATED"/>
    <property type="match status" value="1"/>
</dbReference>
<dbReference type="InterPro" id="IPR010982">
    <property type="entry name" value="Lambda_DNA-bd_dom_sf"/>
</dbReference>
<evidence type="ECO:0000313" key="3">
    <source>
        <dbReference type="EMBL" id="MBB5873627.1"/>
    </source>
</evidence>
<reference evidence="3 4" key="1">
    <citation type="submission" date="2020-08" db="EMBL/GenBank/DDBJ databases">
        <title>Sequencing the genomes of 1000 actinobacteria strains.</title>
        <authorList>
            <person name="Klenk H.-P."/>
        </authorList>
    </citation>
    <scope>NUCLEOTIDE SEQUENCE [LARGE SCALE GENOMIC DNA]</scope>
    <source>
        <strain evidence="3 4">DSM 45362</strain>
    </source>
</reference>
<dbReference type="InterPro" id="IPR027417">
    <property type="entry name" value="P-loop_NTPase"/>
</dbReference>
<dbReference type="AlphaFoldDB" id="A0A841BWX3"/>
<dbReference type="Gene3D" id="3.40.50.300">
    <property type="entry name" value="P-loop containing nucleotide triphosphate hydrolases"/>
    <property type="match status" value="1"/>
</dbReference>
<dbReference type="GO" id="GO:0003677">
    <property type="term" value="F:DNA binding"/>
    <property type="evidence" value="ECO:0007669"/>
    <property type="project" value="InterPro"/>
</dbReference>
<evidence type="ECO:0000256" key="1">
    <source>
        <dbReference type="PROSITE-ProRule" id="PRU00339"/>
    </source>
</evidence>
<dbReference type="PROSITE" id="PS50943">
    <property type="entry name" value="HTH_CROC1"/>
    <property type="match status" value="1"/>
</dbReference>
<dbReference type="Gene3D" id="1.25.40.10">
    <property type="entry name" value="Tetratricopeptide repeat domain"/>
    <property type="match status" value="1"/>
</dbReference>
<gene>
    <name evidence="3" type="ORF">F4553_007061</name>
</gene>
<proteinExistence type="predicted"/>